<evidence type="ECO:0000256" key="7">
    <source>
        <dbReference type="PIRSR" id="PIRSR601382-2"/>
    </source>
</evidence>
<feature type="disulfide bond" evidence="8">
    <location>
        <begin position="563"/>
        <end position="592"/>
    </location>
</feature>
<feature type="active site" description="Proton donor" evidence="6">
    <location>
        <position position="250"/>
    </location>
</feature>
<dbReference type="FunCoup" id="A0A3N4LF09">
    <property type="interactions" value="94"/>
</dbReference>
<dbReference type="GO" id="GO:0005509">
    <property type="term" value="F:calcium ion binding"/>
    <property type="evidence" value="ECO:0007669"/>
    <property type="project" value="InterPro"/>
</dbReference>
<dbReference type="STRING" id="1051890.A0A3N4LF09"/>
<keyword evidence="5 8" id="KW-1015">Disulfide bond</keyword>
<protein>
    <recommendedName>
        <fullName evidence="9">alpha-1,2-Mannosidase</fullName>
        <ecNumber evidence="9">3.2.1.-</ecNumber>
    </recommendedName>
</protein>
<feature type="active site" description="Proton donor" evidence="6">
    <location>
        <position position="606"/>
    </location>
</feature>
<evidence type="ECO:0000313" key="12">
    <source>
        <dbReference type="EMBL" id="RPB21474.1"/>
    </source>
</evidence>
<evidence type="ECO:0000256" key="2">
    <source>
        <dbReference type="ARBA" id="ARBA00004922"/>
    </source>
</evidence>
<dbReference type="SUPFAM" id="SSF48225">
    <property type="entry name" value="Seven-hairpin glycosidases"/>
    <property type="match status" value="1"/>
</dbReference>
<accession>A0A3N4LF09</accession>
<keyword evidence="7" id="KW-0479">Metal-binding</keyword>
<feature type="region of interest" description="Disordered" evidence="10">
    <location>
        <begin position="418"/>
        <end position="440"/>
    </location>
</feature>
<dbReference type="GO" id="GO:0036503">
    <property type="term" value="P:ERAD pathway"/>
    <property type="evidence" value="ECO:0007669"/>
    <property type="project" value="UniProtKB-ARBA"/>
</dbReference>
<dbReference type="OrthoDB" id="8118055at2759"/>
<dbReference type="PANTHER" id="PTHR11742">
    <property type="entry name" value="MANNOSYL-OLIGOSACCHARIDE ALPHA-1,2-MANNOSIDASE-RELATED"/>
    <property type="match status" value="1"/>
</dbReference>
<dbReference type="EC" id="3.2.1.-" evidence="9"/>
<evidence type="ECO:0000256" key="10">
    <source>
        <dbReference type="SAM" id="MobiDB-lite"/>
    </source>
</evidence>
<organism evidence="12 13">
    <name type="scientific">Terfezia boudieri ATCC MYA-4762</name>
    <dbReference type="NCBI Taxonomy" id="1051890"/>
    <lineage>
        <taxon>Eukaryota</taxon>
        <taxon>Fungi</taxon>
        <taxon>Dikarya</taxon>
        <taxon>Ascomycota</taxon>
        <taxon>Pezizomycotina</taxon>
        <taxon>Pezizomycetes</taxon>
        <taxon>Pezizales</taxon>
        <taxon>Pezizaceae</taxon>
        <taxon>Terfezia</taxon>
    </lineage>
</organism>
<feature type="compositionally biased region" description="Basic and acidic residues" evidence="10">
    <location>
        <begin position="637"/>
        <end position="647"/>
    </location>
</feature>
<dbReference type="InterPro" id="IPR050749">
    <property type="entry name" value="Glycosyl_Hydrolase_47"/>
</dbReference>
<dbReference type="GO" id="GO:0005975">
    <property type="term" value="P:carbohydrate metabolic process"/>
    <property type="evidence" value="ECO:0007669"/>
    <property type="project" value="InterPro"/>
</dbReference>
<dbReference type="GO" id="GO:0005783">
    <property type="term" value="C:endoplasmic reticulum"/>
    <property type="evidence" value="ECO:0007669"/>
    <property type="project" value="TreeGrafter"/>
</dbReference>
<comment type="cofactor">
    <cofactor evidence="1 7">
        <name>Ca(2+)</name>
        <dbReference type="ChEBI" id="CHEBI:29108"/>
    </cofactor>
</comment>
<dbReference type="GO" id="GO:0016020">
    <property type="term" value="C:membrane"/>
    <property type="evidence" value="ECO:0007669"/>
    <property type="project" value="InterPro"/>
</dbReference>
<feature type="active site" evidence="6">
    <location>
        <position position="490"/>
    </location>
</feature>
<evidence type="ECO:0000256" key="3">
    <source>
        <dbReference type="ARBA" id="ARBA00007658"/>
    </source>
</evidence>
<evidence type="ECO:0000256" key="8">
    <source>
        <dbReference type="PIRSR" id="PIRSR601382-3"/>
    </source>
</evidence>
<dbReference type="EMBL" id="ML121559">
    <property type="protein sequence ID" value="RPB21474.1"/>
    <property type="molecule type" value="Genomic_DNA"/>
</dbReference>
<keyword evidence="11" id="KW-1133">Transmembrane helix</keyword>
<keyword evidence="11" id="KW-0472">Membrane</keyword>
<dbReference type="Proteomes" id="UP000267821">
    <property type="component" value="Unassembled WGS sequence"/>
</dbReference>
<keyword evidence="11" id="KW-0812">Transmembrane</keyword>
<feature type="region of interest" description="Disordered" evidence="10">
    <location>
        <begin position="696"/>
        <end position="741"/>
    </location>
</feature>
<dbReference type="Gene3D" id="1.50.10.10">
    <property type="match status" value="3"/>
</dbReference>
<dbReference type="PRINTS" id="PR00747">
    <property type="entry name" value="GLYHDRLASE47"/>
</dbReference>
<dbReference type="InterPro" id="IPR012341">
    <property type="entry name" value="6hp_glycosidase-like_sf"/>
</dbReference>
<feature type="compositionally biased region" description="Basic and acidic residues" evidence="10">
    <location>
        <begin position="696"/>
        <end position="710"/>
    </location>
</feature>
<reference evidence="12 13" key="1">
    <citation type="journal article" date="2018" name="Nat. Ecol. Evol.">
        <title>Pezizomycetes genomes reveal the molecular basis of ectomycorrhizal truffle lifestyle.</title>
        <authorList>
            <person name="Murat C."/>
            <person name="Payen T."/>
            <person name="Noel B."/>
            <person name="Kuo A."/>
            <person name="Morin E."/>
            <person name="Chen J."/>
            <person name="Kohler A."/>
            <person name="Krizsan K."/>
            <person name="Balestrini R."/>
            <person name="Da Silva C."/>
            <person name="Montanini B."/>
            <person name="Hainaut M."/>
            <person name="Levati E."/>
            <person name="Barry K.W."/>
            <person name="Belfiori B."/>
            <person name="Cichocki N."/>
            <person name="Clum A."/>
            <person name="Dockter R.B."/>
            <person name="Fauchery L."/>
            <person name="Guy J."/>
            <person name="Iotti M."/>
            <person name="Le Tacon F."/>
            <person name="Lindquist E.A."/>
            <person name="Lipzen A."/>
            <person name="Malagnac F."/>
            <person name="Mello A."/>
            <person name="Molinier V."/>
            <person name="Miyauchi S."/>
            <person name="Poulain J."/>
            <person name="Riccioni C."/>
            <person name="Rubini A."/>
            <person name="Sitrit Y."/>
            <person name="Splivallo R."/>
            <person name="Traeger S."/>
            <person name="Wang M."/>
            <person name="Zifcakova L."/>
            <person name="Wipf D."/>
            <person name="Zambonelli A."/>
            <person name="Paolocci F."/>
            <person name="Nowrousian M."/>
            <person name="Ottonello S."/>
            <person name="Baldrian P."/>
            <person name="Spatafora J.W."/>
            <person name="Henrissat B."/>
            <person name="Nagy L.G."/>
            <person name="Aury J.M."/>
            <person name="Wincker P."/>
            <person name="Grigoriev I.V."/>
            <person name="Bonfante P."/>
            <person name="Martin F.M."/>
        </authorList>
    </citation>
    <scope>NUCLEOTIDE SEQUENCE [LARGE SCALE GENOMIC DNA]</scope>
    <source>
        <strain evidence="12 13">ATCC MYA-4762</strain>
    </source>
</reference>
<dbReference type="GO" id="GO:0004571">
    <property type="term" value="F:mannosyl-oligosaccharide 1,2-alpha-mannosidase activity"/>
    <property type="evidence" value="ECO:0007669"/>
    <property type="project" value="InterPro"/>
</dbReference>
<proteinExistence type="inferred from homology"/>
<evidence type="ECO:0000256" key="1">
    <source>
        <dbReference type="ARBA" id="ARBA00001913"/>
    </source>
</evidence>
<evidence type="ECO:0000313" key="13">
    <source>
        <dbReference type="Proteomes" id="UP000267821"/>
    </source>
</evidence>
<evidence type="ECO:0000256" key="6">
    <source>
        <dbReference type="PIRSR" id="PIRSR601382-1"/>
    </source>
</evidence>
<comment type="similarity">
    <text evidence="3 9">Belongs to the glycosyl hydrolase 47 family.</text>
</comment>
<dbReference type="PANTHER" id="PTHR11742:SF103">
    <property type="entry name" value="ENDOPLASMIC RETICULUM MANNOSIDASE MNL2-RELATED"/>
    <property type="match status" value="1"/>
</dbReference>
<dbReference type="InParanoid" id="A0A3N4LF09"/>
<dbReference type="AlphaFoldDB" id="A0A3N4LF09"/>
<evidence type="ECO:0000256" key="5">
    <source>
        <dbReference type="ARBA" id="ARBA00023157"/>
    </source>
</evidence>
<dbReference type="Pfam" id="PF01532">
    <property type="entry name" value="Glyco_hydro_47"/>
    <property type="match status" value="1"/>
</dbReference>
<evidence type="ECO:0000256" key="9">
    <source>
        <dbReference type="RuleBase" id="RU361193"/>
    </source>
</evidence>
<keyword evidence="4 9" id="KW-0378">Hydrolase</keyword>
<comment type="pathway">
    <text evidence="2">Protein modification; protein glycosylation.</text>
</comment>
<keyword evidence="9 12" id="KW-0326">Glycosidase</keyword>
<feature type="binding site" evidence="7">
    <location>
        <position position="865"/>
    </location>
    <ligand>
        <name>Ca(2+)</name>
        <dbReference type="ChEBI" id="CHEBI:29108"/>
    </ligand>
</feature>
<feature type="transmembrane region" description="Helical" evidence="11">
    <location>
        <begin position="7"/>
        <end position="24"/>
    </location>
</feature>
<feature type="active site" evidence="6">
    <location>
        <position position="775"/>
    </location>
</feature>
<dbReference type="InterPro" id="IPR001382">
    <property type="entry name" value="Glyco_hydro_47"/>
</dbReference>
<name>A0A3N4LF09_9PEZI</name>
<evidence type="ECO:0000256" key="11">
    <source>
        <dbReference type="SAM" id="Phobius"/>
    </source>
</evidence>
<gene>
    <name evidence="12" type="ORF">L211DRAFT_851445</name>
</gene>
<dbReference type="InterPro" id="IPR036026">
    <property type="entry name" value="Seven-hairpin_glycosidases"/>
</dbReference>
<keyword evidence="7" id="KW-0106">Calcium</keyword>
<sequence>MFRLRRYQLVPIFTFIFCLLVWHLPTPNKLQHEFEPVQLEFNLNTYSTTPSAHKEHENTSKFKSLTASDYMQKPVTPIEEPSTPTKTTLPKTATTVDDLVGVDKLPKLEMTKPKPQLKVHWRKEGEHFPVPPELIVKLPTAQSSLIPKVQATFAQEGEEKRLQRLKRRAAVKVAFEHSWKGYREYAWGHDELAPKTKSYREKFGGWGATLVDALDTMWIMGLKKEFEEALEFVEKLDFTYSAESQIPVFETTIRYLGGLLGAYDVSEHRYPVLLEKAKQLGDILFGVFDTPNRMPILHYYWKPDQVVIPTRAASRSSLAEMGTLALEFTRLAQLTGNHSYFDAIQRITDQLEAIQYITSMPGMWPSTLDASGNCMPPPGPVGRLRKPTNRFVKRQDMDMEEKIQAQEKQGIESKAQTLEEQKPENMTQGLDGQHTDRQKPTPIVAEYPSTAIPPPSTSPWAPFSPPVCTPEPLLPIPYSHDEYTLGAASDSFYEYLLKMHILLEGATEQYAKLYESTMKVARNLFFRPMMPEDPDILVSGAIMVRPDANNTQSRRTDTSHLACFTGGMLALGAMALDLKGDLELGRKLTDGCVTLYNIMPSGVMPEQLDLIPCKDLRSCPWDEEAWLQALLPGVDLHSPESEPEPEKPVTPVHKGPPKKEGAGGDDEDDNWEYERGFEALPGKGSEGHVTGNNEIRNEAKLQEEPTKSVKTDSPLPEDEDYSQQHTKRDPQRGPPPESYKAQLTPIQKAWSKVKQDRLPPGVTFVKDSRYMLRPEAIESVYIMYRITGDKTWLDKGWKMFQSTVEIARTDVAFAEIPDTTRTPEDKEWRQTDSMESFWLAETLKYYYLLFSEPELISLDEWVFNTEAHPFKRGGK</sequence>
<feature type="region of interest" description="Disordered" evidence="10">
    <location>
        <begin position="635"/>
        <end position="671"/>
    </location>
</feature>
<dbReference type="UniPathway" id="UPA00378"/>
<evidence type="ECO:0000256" key="4">
    <source>
        <dbReference type="ARBA" id="ARBA00022801"/>
    </source>
</evidence>
<keyword evidence="13" id="KW-1185">Reference proteome</keyword>